<dbReference type="PANTHER" id="PTHR47234">
    <property type="match status" value="1"/>
</dbReference>
<organism evidence="9">
    <name type="scientific">mine drainage metagenome</name>
    <dbReference type="NCBI Taxonomy" id="410659"/>
    <lineage>
        <taxon>unclassified sequences</taxon>
        <taxon>metagenomes</taxon>
        <taxon>ecological metagenomes</taxon>
    </lineage>
</organism>
<evidence type="ECO:0000259" key="8">
    <source>
        <dbReference type="Pfam" id="PF07715"/>
    </source>
</evidence>
<dbReference type="SUPFAM" id="SSF56935">
    <property type="entry name" value="Porins"/>
    <property type="match status" value="1"/>
</dbReference>
<dbReference type="InterPro" id="IPR039426">
    <property type="entry name" value="TonB-dep_rcpt-like"/>
</dbReference>
<feature type="domain" description="TonB-dependent receptor plug" evidence="8">
    <location>
        <begin position="54"/>
        <end position="166"/>
    </location>
</feature>
<sequence>MDFKIKQKRLHVLIGYALAAGALTVSAKAAMADDPVQRVEITGSSIKRAQIEGALPVQTVTRADIEKLGVTSAEELLSTLTSNSVAGGFVAAQGIGLSTYGLSAASLRGLGENKTLVLVNGRRLANYATDGTAVDINSIPIAAIDHVDVLLDGASAVYGSDAIGGVINFITRQNFSGVEGTAYAGTTKDGGGESNKASVIAGWGNLAQDRYNLTLSADVGHDSPIYGSQRSYAGNSWTNDGYRDFSATPSGAIRTFDPTTTPNAQGTVPHTLASQGSGIGGPFGNPLSPNNCAANGSAYDANLGSCRYNPAPVAELIPDIKRENLSGSFRFKLTDNNEFFVEGFHSHQKTVTSEQPSPYSVAFLAPDLKFVTANVYPAIIMSPTSPYYPSAFIAANKPSALGQPITVSYRAFDGGGRIHTDDSDLSHLVMGLRGLFKNQDYDVAYNHNSSSVTESTQQGYQSQLALVQLLSNNNAFDPFTQYQTPSLAAQIYGTNYVGPMVSSTLSTDSLDAKISGDLFKMPSGMASYALGTSFKNENMDLVPSAAYQSGDISGYGGQLLPLNASRQSTSLYGELNVPLLKTLETDLAVRNDHYPQVTSTNPKISFRFQPTSRILARASYGTGFREPSLPELYNPQTYGTTANFKDPVTGTSGQFNQTLGGNPNLKPEKSEQSSLGLVLDPVKDVSVSIDYWKINVNNLVTTISPQLTVDQAAAGNGSYSSLVTRDSAGNITNIMATNINAGGLKTAGIDLGFRWLIARTANYGVFSTHLNGTYLTKYDEQLPDGTVQHSIAATNDPNGLPLNATINGGIIFRWRHQLAFDWQFHGYGLTLTQNYQSGYQDNSRADCNACNATDALHVGAFSTWDVQGSYSGIKNLTMRAGLKNMFNRTPPQAITGYQYFQSGYDPSYYDAHGMFGYLSATYKFM</sequence>
<comment type="caution">
    <text evidence="9">The sequence shown here is derived from an EMBL/GenBank/DDBJ whole genome shotgun (WGS) entry which is preliminary data.</text>
</comment>
<evidence type="ECO:0000256" key="1">
    <source>
        <dbReference type="ARBA" id="ARBA00004571"/>
    </source>
</evidence>
<accession>A0A1J5R135</accession>
<keyword evidence="9" id="KW-0675">Receptor</keyword>
<keyword evidence="5" id="KW-0472">Membrane</keyword>
<dbReference type="Pfam" id="PF07715">
    <property type="entry name" value="Plug"/>
    <property type="match status" value="1"/>
</dbReference>
<dbReference type="PANTHER" id="PTHR47234:SF2">
    <property type="entry name" value="TONB-DEPENDENT RECEPTOR"/>
    <property type="match status" value="1"/>
</dbReference>
<evidence type="ECO:0000256" key="3">
    <source>
        <dbReference type="ARBA" id="ARBA00022692"/>
    </source>
</evidence>
<dbReference type="EMBL" id="MLJW01000320">
    <property type="protein sequence ID" value="OIQ89681.1"/>
    <property type="molecule type" value="Genomic_DNA"/>
</dbReference>
<protein>
    <submittedName>
        <fullName evidence="9">Colicin I receptor</fullName>
    </submittedName>
</protein>
<evidence type="ECO:0000259" key="7">
    <source>
        <dbReference type="Pfam" id="PF00593"/>
    </source>
</evidence>
<dbReference type="Gene3D" id="2.170.130.10">
    <property type="entry name" value="TonB-dependent receptor, plug domain"/>
    <property type="match status" value="1"/>
</dbReference>
<evidence type="ECO:0000256" key="5">
    <source>
        <dbReference type="ARBA" id="ARBA00023136"/>
    </source>
</evidence>
<comment type="subcellular location">
    <subcellularLocation>
        <location evidence="1">Cell outer membrane</location>
        <topology evidence="1">Multi-pass membrane protein</topology>
    </subcellularLocation>
</comment>
<keyword evidence="4" id="KW-0798">TonB box</keyword>
<keyword evidence="3" id="KW-0812">Transmembrane</keyword>
<dbReference type="InterPro" id="IPR012910">
    <property type="entry name" value="Plug_dom"/>
</dbReference>
<keyword evidence="2" id="KW-0813">Transport</keyword>
<dbReference type="PROSITE" id="PS52016">
    <property type="entry name" value="TONB_DEPENDENT_REC_3"/>
    <property type="match status" value="1"/>
</dbReference>
<dbReference type="CDD" id="cd01347">
    <property type="entry name" value="ligand_gated_channel"/>
    <property type="match status" value="1"/>
</dbReference>
<evidence type="ECO:0000313" key="9">
    <source>
        <dbReference type="EMBL" id="OIQ89681.1"/>
    </source>
</evidence>
<name>A0A1J5R135_9ZZZZ</name>
<dbReference type="InterPro" id="IPR036942">
    <property type="entry name" value="Beta-barrel_TonB_sf"/>
</dbReference>
<reference evidence="9" key="1">
    <citation type="submission" date="2016-10" db="EMBL/GenBank/DDBJ databases">
        <title>Sequence of Gallionella enrichment culture.</title>
        <authorList>
            <person name="Poehlein A."/>
            <person name="Muehling M."/>
            <person name="Daniel R."/>
        </authorList>
    </citation>
    <scope>NUCLEOTIDE SEQUENCE</scope>
</reference>
<evidence type="ECO:0000256" key="2">
    <source>
        <dbReference type="ARBA" id="ARBA00022448"/>
    </source>
</evidence>
<dbReference type="Gene3D" id="2.40.170.20">
    <property type="entry name" value="TonB-dependent receptor, beta-barrel domain"/>
    <property type="match status" value="1"/>
</dbReference>
<keyword evidence="6" id="KW-0998">Cell outer membrane</keyword>
<dbReference type="InterPro" id="IPR000531">
    <property type="entry name" value="Beta-barrel_TonB"/>
</dbReference>
<dbReference type="InterPro" id="IPR037066">
    <property type="entry name" value="Plug_dom_sf"/>
</dbReference>
<feature type="domain" description="TonB-dependent receptor-like beta-barrel" evidence="7">
    <location>
        <begin position="433"/>
        <end position="884"/>
    </location>
</feature>
<evidence type="ECO:0000256" key="6">
    <source>
        <dbReference type="ARBA" id="ARBA00023237"/>
    </source>
</evidence>
<proteinExistence type="predicted"/>
<dbReference type="AlphaFoldDB" id="A0A1J5R135"/>
<dbReference type="GO" id="GO:0009279">
    <property type="term" value="C:cell outer membrane"/>
    <property type="evidence" value="ECO:0007669"/>
    <property type="project" value="UniProtKB-SubCell"/>
</dbReference>
<dbReference type="Pfam" id="PF00593">
    <property type="entry name" value="TonB_dep_Rec_b-barrel"/>
    <property type="match status" value="1"/>
</dbReference>
<gene>
    <name evidence="9" type="primary">cirA_17</name>
    <name evidence="9" type="ORF">GALL_284440</name>
</gene>
<evidence type="ECO:0000256" key="4">
    <source>
        <dbReference type="ARBA" id="ARBA00023077"/>
    </source>
</evidence>